<dbReference type="Proteomes" id="UP001056120">
    <property type="component" value="Linkage Group LG20"/>
</dbReference>
<evidence type="ECO:0000313" key="1">
    <source>
        <dbReference type="EMBL" id="KAI3742640.1"/>
    </source>
</evidence>
<protein>
    <submittedName>
        <fullName evidence="1">Uncharacterized protein</fullName>
    </submittedName>
</protein>
<reference evidence="2" key="1">
    <citation type="journal article" date="2022" name="Mol. Ecol. Resour.">
        <title>The genomes of chicory, endive, great burdock and yacon provide insights into Asteraceae palaeo-polyploidization history and plant inulin production.</title>
        <authorList>
            <person name="Fan W."/>
            <person name="Wang S."/>
            <person name="Wang H."/>
            <person name="Wang A."/>
            <person name="Jiang F."/>
            <person name="Liu H."/>
            <person name="Zhao H."/>
            <person name="Xu D."/>
            <person name="Zhang Y."/>
        </authorList>
    </citation>
    <scope>NUCLEOTIDE SEQUENCE [LARGE SCALE GENOMIC DNA]</scope>
    <source>
        <strain evidence="2">cv. Yunnan</strain>
    </source>
</reference>
<organism evidence="1 2">
    <name type="scientific">Smallanthus sonchifolius</name>
    <dbReference type="NCBI Taxonomy" id="185202"/>
    <lineage>
        <taxon>Eukaryota</taxon>
        <taxon>Viridiplantae</taxon>
        <taxon>Streptophyta</taxon>
        <taxon>Embryophyta</taxon>
        <taxon>Tracheophyta</taxon>
        <taxon>Spermatophyta</taxon>
        <taxon>Magnoliopsida</taxon>
        <taxon>eudicotyledons</taxon>
        <taxon>Gunneridae</taxon>
        <taxon>Pentapetalae</taxon>
        <taxon>asterids</taxon>
        <taxon>campanulids</taxon>
        <taxon>Asterales</taxon>
        <taxon>Asteraceae</taxon>
        <taxon>Asteroideae</taxon>
        <taxon>Heliantheae alliance</taxon>
        <taxon>Millerieae</taxon>
        <taxon>Smallanthus</taxon>
    </lineage>
</organism>
<keyword evidence="2" id="KW-1185">Reference proteome</keyword>
<sequence length="126" mass="14077">MGGGSILVADSFNGSTPTPTVVVTPTHRPELVIPQLPPPPPPPPSPPAVEVILEVAEDKWFYEDGDEIPEVDEDTLYRWYHHGPWEDERGYDSDVSLDSIFSILCLCSGYLHILYVGLLYCVFLDY</sequence>
<comment type="caution">
    <text evidence="1">The sequence shown here is derived from an EMBL/GenBank/DDBJ whole genome shotgun (WGS) entry which is preliminary data.</text>
</comment>
<evidence type="ECO:0000313" key="2">
    <source>
        <dbReference type="Proteomes" id="UP001056120"/>
    </source>
</evidence>
<reference evidence="1 2" key="2">
    <citation type="journal article" date="2022" name="Mol. Ecol. Resour.">
        <title>The genomes of chicory, endive, great burdock and yacon provide insights into Asteraceae paleo-polyploidization history and plant inulin production.</title>
        <authorList>
            <person name="Fan W."/>
            <person name="Wang S."/>
            <person name="Wang H."/>
            <person name="Wang A."/>
            <person name="Jiang F."/>
            <person name="Liu H."/>
            <person name="Zhao H."/>
            <person name="Xu D."/>
            <person name="Zhang Y."/>
        </authorList>
    </citation>
    <scope>NUCLEOTIDE SEQUENCE [LARGE SCALE GENOMIC DNA]</scope>
    <source>
        <strain evidence="2">cv. Yunnan</strain>
        <tissue evidence="1">Leaves</tissue>
    </source>
</reference>
<proteinExistence type="predicted"/>
<gene>
    <name evidence="1" type="ORF">L1987_60332</name>
</gene>
<name>A0ACB9D854_9ASTR</name>
<accession>A0ACB9D854</accession>
<dbReference type="EMBL" id="CM042037">
    <property type="protein sequence ID" value="KAI3742640.1"/>
    <property type="molecule type" value="Genomic_DNA"/>
</dbReference>